<reference evidence="2 3" key="1">
    <citation type="journal article" date="2014" name="ISME J.">
        <title>Ecophysiology of Thioploca ingrica as revealed by the complete genome sequence supplemented with proteomic evidence.</title>
        <authorList>
            <person name="Kojima H."/>
            <person name="Ogura Y."/>
            <person name="Yamamoto N."/>
            <person name="Togashi T."/>
            <person name="Mori H."/>
            <person name="Watanabe T."/>
            <person name="Nemoto F."/>
            <person name="Kurokawa K."/>
            <person name="Hayashi T."/>
            <person name="Fukui M."/>
        </authorList>
    </citation>
    <scope>NUCLEOTIDE SEQUENCE [LARGE SCALE GENOMIC DNA]</scope>
</reference>
<dbReference type="AlphaFoldDB" id="A0A090AG92"/>
<keyword evidence="1" id="KW-1133">Transmembrane helix</keyword>
<keyword evidence="3" id="KW-1185">Reference proteome</keyword>
<keyword evidence="1" id="KW-0812">Transmembrane</keyword>
<proteinExistence type="predicted"/>
<feature type="transmembrane region" description="Helical" evidence="1">
    <location>
        <begin position="105"/>
        <end position="127"/>
    </location>
</feature>
<gene>
    <name evidence="2" type="ORF">THII_1872</name>
</gene>
<sequence length="140" mass="15408">MSILKYFIYIPLFLIVLILYNLMAWLGINFEFTAEPLFNMGLPSGANWSPTWSDVFIILGVITLYLELVKSTQTGNGTIVEHALSMVVFILFLLEFLLVKIAGTSTFLIITLMSLLDVVAGFSITVASARRDFTMGGGGS</sequence>
<dbReference type="Proteomes" id="UP000031623">
    <property type="component" value="Chromosome"/>
</dbReference>
<dbReference type="EMBL" id="AP014633">
    <property type="protein sequence ID" value="BAP56169.1"/>
    <property type="molecule type" value="Genomic_DNA"/>
</dbReference>
<evidence type="ECO:0000313" key="3">
    <source>
        <dbReference type="Proteomes" id="UP000031623"/>
    </source>
</evidence>
<evidence type="ECO:0008006" key="4">
    <source>
        <dbReference type="Google" id="ProtNLM"/>
    </source>
</evidence>
<dbReference type="STRING" id="40754.THII_1872"/>
<evidence type="ECO:0000313" key="2">
    <source>
        <dbReference type="EMBL" id="BAP56169.1"/>
    </source>
</evidence>
<keyword evidence="1" id="KW-0472">Membrane</keyword>
<evidence type="ECO:0000256" key="1">
    <source>
        <dbReference type="SAM" id="Phobius"/>
    </source>
</evidence>
<dbReference type="OrthoDB" id="9811032at2"/>
<feature type="transmembrane region" description="Helical" evidence="1">
    <location>
        <begin position="7"/>
        <end position="28"/>
    </location>
</feature>
<feature type="transmembrane region" description="Helical" evidence="1">
    <location>
        <begin position="48"/>
        <end position="66"/>
    </location>
</feature>
<protein>
    <recommendedName>
        <fullName evidence="4">Transmembrane protein</fullName>
    </recommendedName>
</protein>
<organism evidence="2 3">
    <name type="scientific">Thioploca ingrica</name>
    <dbReference type="NCBI Taxonomy" id="40754"/>
    <lineage>
        <taxon>Bacteria</taxon>
        <taxon>Pseudomonadati</taxon>
        <taxon>Pseudomonadota</taxon>
        <taxon>Gammaproteobacteria</taxon>
        <taxon>Thiotrichales</taxon>
        <taxon>Thiotrichaceae</taxon>
        <taxon>Thioploca</taxon>
    </lineage>
</organism>
<name>A0A090AG92_9GAMM</name>
<feature type="transmembrane region" description="Helical" evidence="1">
    <location>
        <begin position="78"/>
        <end position="99"/>
    </location>
</feature>
<dbReference type="KEGG" id="tig:THII_1872"/>
<dbReference type="HOGENOM" id="CLU_117627_1_0_6"/>
<accession>A0A090AG92</accession>